<feature type="domain" description="PB1" evidence="1">
    <location>
        <begin position="22"/>
        <end position="105"/>
    </location>
</feature>
<dbReference type="SMART" id="SM00666">
    <property type="entry name" value="PB1"/>
    <property type="match status" value="1"/>
</dbReference>
<reference evidence="3" key="1">
    <citation type="submission" date="2012-08" db="EMBL/GenBank/DDBJ databases">
        <title>The Genome Sequence of Wuchereria bancrofti.</title>
        <authorList>
            <person name="Nutman T.B."/>
            <person name="Fink D.L."/>
            <person name="Russ C."/>
            <person name="Young S."/>
            <person name="Zeng Q."/>
            <person name="Koehrsen M."/>
            <person name="Alvarado L."/>
            <person name="Berlin A."/>
            <person name="Chapman S.B."/>
            <person name="Chen Z."/>
            <person name="Freedman E."/>
            <person name="Gellesch M."/>
            <person name="Goldberg J."/>
            <person name="Griggs A."/>
            <person name="Gujja S."/>
            <person name="Heilman E.R."/>
            <person name="Heiman D."/>
            <person name="Hepburn T."/>
            <person name="Howarth C."/>
            <person name="Jen D."/>
            <person name="Larson L."/>
            <person name="Lewis B."/>
            <person name="Mehta T."/>
            <person name="Park D."/>
            <person name="Pearson M."/>
            <person name="Roberts A."/>
            <person name="Saif S."/>
            <person name="Shea T."/>
            <person name="Shenoy N."/>
            <person name="Sisk P."/>
            <person name="Stolte C."/>
            <person name="Sykes S."/>
            <person name="Walk T."/>
            <person name="White J."/>
            <person name="Yandava C."/>
            <person name="Haas B."/>
            <person name="Henn M.R."/>
            <person name="Nusbaum C."/>
            <person name="Birren B."/>
        </authorList>
    </citation>
    <scope>NUCLEOTIDE SEQUENCE [LARGE SCALE GENOMIC DNA]</scope>
    <source>
        <strain evidence="3">NA</strain>
    </source>
</reference>
<name>J9E468_WUCBA</name>
<comment type="caution">
    <text evidence="2">The sequence shown here is derived from an EMBL/GenBank/DDBJ whole genome shotgun (WGS) entry which is preliminary data.</text>
</comment>
<dbReference type="EMBL" id="ADBV01023272">
    <property type="protein sequence ID" value="EJW70164.1"/>
    <property type="molecule type" value="Genomic_DNA"/>
</dbReference>
<evidence type="ECO:0000313" key="3">
    <source>
        <dbReference type="Proteomes" id="UP000004810"/>
    </source>
</evidence>
<dbReference type="AlphaFoldDB" id="J9E468"/>
<accession>J9E468</accession>
<gene>
    <name evidence="2" type="ORF">WUBG_18931</name>
</gene>
<organism evidence="2 3">
    <name type="scientific">Wuchereria bancrofti</name>
    <dbReference type="NCBI Taxonomy" id="6293"/>
    <lineage>
        <taxon>Eukaryota</taxon>
        <taxon>Metazoa</taxon>
        <taxon>Ecdysozoa</taxon>
        <taxon>Nematoda</taxon>
        <taxon>Chromadorea</taxon>
        <taxon>Rhabditida</taxon>
        <taxon>Spirurina</taxon>
        <taxon>Spiruromorpha</taxon>
        <taxon>Filarioidea</taxon>
        <taxon>Onchocercidae</taxon>
        <taxon>Wuchereria</taxon>
    </lineage>
</organism>
<dbReference type="SUPFAM" id="SSF54277">
    <property type="entry name" value="CAD &amp; PB1 domains"/>
    <property type="match status" value="1"/>
</dbReference>
<evidence type="ECO:0000313" key="2">
    <source>
        <dbReference type="EMBL" id="EJW70164.1"/>
    </source>
</evidence>
<proteinExistence type="predicted"/>
<dbReference type="InterPro" id="IPR000270">
    <property type="entry name" value="PB1_dom"/>
</dbReference>
<dbReference type="Gene3D" id="3.10.20.90">
    <property type="entry name" value="Phosphatidylinositol 3-kinase Catalytic Subunit, Chain A, domain 1"/>
    <property type="match status" value="1"/>
</dbReference>
<dbReference type="Proteomes" id="UP000004810">
    <property type="component" value="Unassembled WGS sequence"/>
</dbReference>
<protein>
    <recommendedName>
        <fullName evidence="1">PB1 domain-containing protein</fullName>
    </recommendedName>
</protein>
<sequence>MEMMINSAKEQISISVPTANFKIRIKAEFRGEKFCFEMHRPVIFDELQMYLNSRCNLKLNIYYTLRNHELIVPIRNQLELDRAIELVDLDRTSHQRSLRLLLSRYQPDTRLPTLFTCSPIPDASGTFSVQSPRIIEVIFFN</sequence>
<dbReference type="Pfam" id="PF00564">
    <property type="entry name" value="PB1"/>
    <property type="match status" value="1"/>
</dbReference>
<evidence type="ECO:0000259" key="1">
    <source>
        <dbReference type="SMART" id="SM00666"/>
    </source>
</evidence>